<reference evidence="3 5" key="2">
    <citation type="submission" date="2019-08" db="EMBL/GenBank/DDBJ databases">
        <title>Complete genome sequences of Francisella adeliensis (FSC1325 and FSC1326).</title>
        <authorList>
            <person name="Ohrman C."/>
            <person name="Uneklint I."/>
            <person name="Vallesi A."/>
            <person name="Karlsson L."/>
            <person name="Sjodin A."/>
        </authorList>
    </citation>
    <scope>NUCLEOTIDE SEQUENCE [LARGE SCALE GENOMIC DNA]</scope>
    <source>
        <strain evidence="3 5">FSC1325</strain>
    </source>
</reference>
<organism evidence="2 4">
    <name type="scientific">Francisella adeliensis</name>
    <dbReference type="NCBI Taxonomy" id="2007306"/>
    <lineage>
        <taxon>Bacteria</taxon>
        <taxon>Pseudomonadati</taxon>
        <taxon>Pseudomonadota</taxon>
        <taxon>Gammaproteobacteria</taxon>
        <taxon>Thiotrichales</taxon>
        <taxon>Francisellaceae</taxon>
        <taxon>Francisella</taxon>
    </lineage>
</organism>
<gene>
    <name evidence="2" type="ORF">CDH04_01340</name>
    <name evidence="3" type="ORF">FZC43_01340</name>
</gene>
<dbReference type="Proteomes" id="UP000251120">
    <property type="component" value="Chromosome"/>
</dbReference>
<feature type="signal peptide" evidence="1">
    <location>
        <begin position="1"/>
        <end position="27"/>
    </location>
</feature>
<reference evidence="2 4" key="1">
    <citation type="submission" date="2017-06" db="EMBL/GenBank/DDBJ databases">
        <title>Complete genome of Francisella adeliensis.</title>
        <authorList>
            <person name="Vallesi A."/>
            <person name="Sjodin A."/>
        </authorList>
    </citation>
    <scope>NUCLEOTIDE SEQUENCE [LARGE SCALE GENOMIC DNA]</scope>
    <source>
        <strain evidence="2 4">FDC440</strain>
    </source>
</reference>
<evidence type="ECO:0000256" key="1">
    <source>
        <dbReference type="SAM" id="SignalP"/>
    </source>
</evidence>
<dbReference type="Proteomes" id="UP000681131">
    <property type="component" value="Chromosome"/>
</dbReference>
<dbReference type="EMBL" id="CP043424">
    <property type="protein sequence ID" value="QIW11372.1"/>
    <property type="molecule type" value="Genomic_DNA"/>
</dbReference>
<name>A0A2Z4XXJ3_9GAMM</name>
<dbReference type="EMBL" id="CP021781">
    <property type="protein sequence ID" value="AXA33143.1"/>
    <property type="molecule type" value="Genomic_DNA"/>
</dbReference>
<evidence type="ECO:0000313" key="4">
    <source>
        <dbReference type="Proteomes" id="UP000251120"/>
    </source>
</evidence>
<dbReference type="OrthoDB" id="5604524at2"/>
<accession>A0A2Z4XXJ3</accession>
<evidence type="ECO:0000313" key="5">
    <source>
        <dbReference type="Proteomes" id="UP000681131"/>
    </source>
</evidence>
<keyword evidence="5" id="KW-1185">Reference proteome</keyword>
<evidence type="ECO:0000313" key="3">
    <source>
        <dbReference type="EMBL" id="QIW11372.1"/>
    </source>
</evidence>
<dbReference type="RefSeq" id="WP_112869317.1">
    <property type="nucleotide sequence ID" value="NZ_CP021781.1"/>
</dbReference>
<proteinExistence type="predicted"/>
<dbReference type="KEGG" id="fad:CDH04_01340"/>
<dbReference type="InterPro" id="IPR021952">
    <property type="entry name" value="Flpp3-like"/>
</dbReference>
<keyword evidence="1" id="KW-0732">Signal</keyword>
<evidence type="ECO:0000313" key="2">
    <source>
        <dbReference type="EMBL" id="AXA33143.1"/>
    </source>
</evidence>
<dbReference type="Pfam" id="PF12092">
    <property type="entry name" value="DUF3568"/>
    <property type="match status" value="1"/>
</dbReference>
<dbReference type="AlphaFoldDB" id="A0A2Z4XXJ3"/>
<feature type="chain" id="PRO_5016269485" evidence="1">
    <location>
        <begin position="28"/>
        <end position="136"/>
    </location>
</feature>
<protein>
    <submittedName>
        <fullName evidence="3">DUF3568 family protein</fullName>
    </submittedName>
</protein>
<sequence length="136" mass="14685">MKKLRIIMVGVAAALALNACSQNSSMAEDLNSASDSVVRFVNGTFSAQIDNSDVKSVYDATILALGNNSDYKIVSKDAKDNIAEISGQVESSQQQFSVKIVRDNYDIVNIYIKIGTFGDKESSVILLSDIRTNLGL</sequence>